<dbReference type="InterPro" id="IPR029058">
    <property type="entry name" value="AB_hydrolase_fold"/>
</dbReference>
<evidence type="ECO:0000259" key="1">
    <source>
        <dbReference type="Pfam" id="PF00561"/>
    </source>
</evidence>
<dbReference type="PANTHER" id="PTHR12277:SF72">
    <property type="entry name" value="BAT5L PROTEIN"/>
    <property type="match status" value="1"/>
</dbReference>
<dbReference type="SUPFAM" id="SSF53474">
    <property type="entry name" value="alpha/beta-Hydrolases"/>
    <property type="match status" value="1"/>
</dbReference>
<feature type="domain" description="AB hydrolase-1" evidence="1">
    <location>
        <begin position="243"/>
        <end position="392"/>
    </location>
</feature>
<accession>A0A0N4U214</accession>
<protein>
    <submittedName>
        <fullName evidence="6">AB hydrolase-1 domain-containing protein</fullName>
    </submittedName>
</protein>
<dbReference type="GO" id="GO:0047372">
    <property type="term" value="F:monoacylglycerol lipase activity"/>
    <property type="evidence" value="ECO:0007669"/>
    <property type="project" value="TreeGrafter"/>
</dbReference>
<evidence type="ECO:0000313" key="4">
    <source>
        <dbReference type="Proteomes" id="UP000038040"/>
    </source>
</evidence>
<dbReference type="OrthoDB" id="6412627at2759"/>
<keyword evidence="5" id="KW-1185">Reference proteome</keyword>
<dbReference type="InterPro" id="IPR054518">
    <property type="entry name" value="ABHD16_N"/>
</dbReference>
<dbReference type="Pfam" id="PF00561">
    <property type="entry name" value="Abhydrolase_1"/>
    <property type="match status" value="1"/>
</dbReference>
<dbReference type="WBParaSite" id="DME_0000068601-mRNA-1">
    <property type="protein sequence ID" value="DME_0000068601-mRNA-1"/>
    <property type="gene ID" value="DME_0000068601"/>
</dbReference>
<dbReference type="PANTHER" id="PTHR12277">
    <property type="entry name" value="ALPHA/BETA HYDROLASE DOMAIN-CONTAINING PROTEIN"/>
    <property type="match status" value="1"/>
</dbReference>
<evidence type="ECO:0000259" key="2">
    <source>
        <dbReference type="Pfam" id="PF22990"/>
    </source>
</evidence>
<dbReference type="Pfam" id="PF22990">
    <property type="entry name" value="ABHD16_N"/>
    <property type="match status" value="1"/>
</dbReference>
<dbReference type="AlphaFoldDB" id="A0A0N4U214"/>
<dbReference type="GO" id="GO:0004620">
    <property type="term" value="F:phospholipase activity"/>
    <property type="evidence" value="ECO:0007669"/>
    <property type="project" value="TreeGrafter"/>
</dbReference>
<dbReference type="Proteomes" id="UP000274756">
    <property type="component" value="Unassembled WGS sequence"/>
</dbReference>
<dbReference type="STRING" id="318479.A0A0N4U214"/>
<reference evidence="6" key="1">
    <citation type="submission" date="2017-02" db="UniProtKB">
        <authorList>
            <consortium name="WormBaseParasite"/>
        </authorList>
    </citation>
    <scope>IDENTIFICATION</scope>
</reference>
<dbReference type="Proteomes" id="UP000038040">
    <property type="component" value="Unplaced"/>
</dbReference>
<dbReference type="GO" id="GO:0006660">
    <property type="term" value="P:phosphatidylserine catabolic process"/>
    <property type="evidence" value="ECO:0007669"/>
    <property type="project" value="TreeGrafter"/>
</dbReference>
<dbReference type="EMBL" id="UYYG01001151">
    <property type="protein sequence ID" value="VDN55073.1"/>
    <property type="molecule type" value="Genomic_DNA"/>
</dbReference>
<organism evidence="4 6">
    <name type="scientific">Dracunculus medinensis</name>
    <name type="common">Guinea worm</name>
    <dbReference type="NCBI Taxonomy" id="318479"/>
    <lineage>
        <taxon>Eukaryota</taxon>
        <taxon>Metazoa</taxon>
        <taxon>Ecdysozoa</taxon>
        <taxon>Nematoda</taxon>
        <taxon>Chromadorea</taxon>
        <taxon>Rhabditida</taxon>
        <taxon>Spirurina</taxon>
        <taxon>Dracunculoidea</taxon>
        <taxon>Dracunculidae</taxon>
        <taxon>Dracunculus</taxon>
    </lineage>
</organism>
<sequence length="503" mass="56740">MSNISQYLRTFVCGPKIHGLFMERSSSRYASNSLESLGDTMITFLNGSKHFCTALSPILFMFAYNKALINGPNLTVMIKFIAIYYLVGLSARTLGRLSNPEYRKFSGLLIQSRMGEGSCSHAQLDLYDYEIFAAPTKFVARKVERKMIRSPTDDLVPSNVLFATLKDLLAYVTVHTFGRRMLYPGSVSLFKALVSSVAIENRRKLVVEKGGLRSVIVTADDNKIDTMFIDRRNDDNERSNILVVTCEGNAGFYEAGIMVTPISLGYSVLGWNAPGYVESSGDAMPVQIINAMDAVMQYAIDKLGFSENQIVIFAWSIGGFPATWAAANYPNIKGLILDATFDDLLPLAIEKMPQSWSFFVEYVVRSYLDLPIAKQLARYNGPVLLIRRLLDELVTTNDSGTDDERRASNRANALLKELLETRYPGLLNGFEYYVEKWLSSDQVERVNLLPSDYLVPHSRNYKEMTKNQRIDLIYYYCSKYFIDFDSTHNTPLNPNLFIIPSPV</sequence>
<gene>
    <name evidence="3" type="ORF">DME_LOCUS5046</name>
</gene>
<dbReference type="GO" id="GO:0052651">
    <property type="term" value="P:monoacylglycerol catabolic process"/>
    <property type="evidence" value="ECO:0007669"/>
    <property type="project" value="TreeGrafter"/>
</dbReference>
<proteinExistence type="predicted"/>
<evidence type="ECO:0000313" key="5">
    <source>
        <dbReference type="Proteomes" id="UP000274756"/>
    </source>
</evidence>
<reference evidence="3 5" key="2">
    <citation type="submission" date="2018-11" db="EMBL/GenBank/DDBJ databases">
        <authorList>
            <consortium name="Pathogen Informatics"/>
        </authorList>
    </citation>
    <scope>NUCLEOTIDE SEQUENCE [LARGE SCALE GENOMIC DNA]</scope>
</reference>
<evidence type="ECO:0000313" key="3">
    <source>
        <dbReference type="EMBL" id="VDN55073.1"/>
    </source>
</evidence>
<name>A0A0N4U214_DRAME</name>
<evidence type="ECO:0000313" key="6">
    <source>
        <dbReference type="WBParaSite" id="DME_0000068601-mRNA-1"/>
    </source>
</evidence>
<dbReference type="GO" id="GO:0012505">
    <property type="term" value="C:endomembrane system"/>
    <property type="evidence" value="ECO:0007669"/>
    <property type="project" value="TreeGrafter"/>
</dbReference>
<dbReference type="Gene3D" id="3.40.50.1820">
    <property type="entry name" value="alpha/beta hydrolase"/>
    <property type="match status" value="1"/>
</dbReference>
<feature type="domain" description="Phosphatidylserine Lipase ABHD16 N-terminal" evidence="2">
    <location>
        <begin position="9"/>
        <end position="130"/>
    </location>
</feature>
<dbReference type="InterPro" id="IPR000073">
    <property type="entry name" value="AB_hydrolase_1"/>
</dbReference>